<keyword evidence="2" id="KW-1133">Transmembrane helix</keyword>
<feature type="region of interest" description="Disordered" evidence="1">
    <location>
        <begin position="161"/>
        <end position="180"/>
    </location>
</feature>
<evidence type="ECO:0000313" key="5">
    <source>
        <dbReference type="Proteomes" id="UP000306740"/>
    </source>
</evidence>
<evidence type="ECO:0000256" key="1">
    <source>
        <dbReference type="SAM" id="MobiDB-lite"/>
    </source>
</evidence>
<gene>
    <name evidence="4" type="ORF">FHE65_17820</name>
    <name evidence="3" type="ORF">FHE65_21330</name>
</gene>
<dbReference type="Proteomes" id="UP000306740">
    <property type="component" value="Unassembled WGS sequence"/>
</dbReference>
<comment type="caution">
    <text evidence="3">The sequence shown here is derived from an EMBL/GenBank/DDBJ whole genome shotgun (WGS) entry which is preliminary data.</text>
</comment>
<dbReference type="EMBL" id="VDFR01000096">
    <property type="protein sequence ID" value="TNC42458.1"/>
    <property type="molecule type" value="Genomic_DNA"/>
</dbReference>
<reference evidence="3 5" key="1">
    <citation type="submission" date="2019-05" db="EMBL/GenBank/DDBJ databases">
        <title>Mumia sp. nov., isolated from the intestinal contents of plateau pika (Ochotona curzoniae) in the Qinghai-Tibet plateau of China.</title>
        <authorList>
            <person name="Tian Z."/>
        </authorList>
    </citation>
    <scope>NUCLEOTIDE SEQUENCE [LARGE SCALE GENOMIC DNA]</scope>
    <source>
        <strain evidence="5">527</strain>
        <strain evidence="3">Z527</strain>
    </source>
</reference>
<evidence type="ECO:0000256" key="2">
    <source>
        <dbReference type="SAM" id="Phobius"/>
    </source>
</evidence>
<keyword evidence="2" id="KW-0472">Membrane</keyword>
<dbReference type="AlphaFoldDB" id="A0A5C4MFC8"/>
<evidence type="ECO:0000313" key="3">
    <source>
        <dbReference type="EMBL" id="TNC42458.1"/>
    </source>
</evidence>
<name>A0A5C4MFC8_9ACTN</name>
<dbReference type="EMBL" id="VDFR01000079">
    <property type="protein sequence ID" value="TNC43695.1"/>
    <property type="molecule type" value="Genomic_DNA"/>
</dbReference>
<proteinExistence type="predicted"/>
<feature type="transmembrane region" description="Helical" evidence="2">
    <location>
        <begin position="21"/>
        <end position="40"/>
    </location>
</feature>
<organism evidence="3 5">
    <name type="scientific">Mumia zhuanghuii</name>
    <dbReference type="NCBI Taxonomy" id="2585211"/>
    <lineage>
        <taxon>Bacteria</taxon>
        <taxon>Bacillati</taxon>
        <taxon>Actinomycetota</taxon>
        <taxon>Actinomycetes</taxon>
        <taxon>Propionibacteriales</taxon>
        <taxon>Nocardioidaceae</taxon>
        <taxon>Mumia</taxon>
    </lineage>
</organism>
<dbReference type="RefSeq" id="WP_139106366.1">
    <property type="nucleotide sequence ID" value="NZ_VDFR01000079.1"/>
</dbReference>
<protein>
    <submittedName>
        <fullName evidence="3">Uncharacterized protein</fullName>
    </submittedName>
</protein>
<accession>A0A5C4MFC8</accession>
<evidence type="ECO:0000313" key="4">
    <source>
        <dbReference type="EMBL" id="TNC43695.1"/>
    </source>
</evidence>
<keyword evidence="2" id="KW-0812">Transmembrane</keyword>
<sequence>MEQAGPDWHGFGERPGRPYRAFVLIVLGIAAVLVITGAVLQLTPDDDSDEVVPPLRPQTPLGETHSVSIDFGVVTDPETDWDKVSAQLADAGATAVNLSAGRVEFTAFDWSEHPEAAAEEGTDHLAEAARGLYESPDGQERTVNLIVDAFVPRWIESDPSVAGTSVDGTRGTHGASASQLAEGEVGDRLIDYVTELGERYNPASIEVTELFFSGYTYGADDLALFTKMTGAQDWPRTGDGAIDTSSTAIARWRTEVIAGVLDRMRDALDDVRDGDGREIGLTLDVRVDWGAPSTGSPTSGHDYALLMSSVRGLRLQLWAYIGLPPRAPSAVEGLTAALQRAGYDMERFILSIGVWTTGRTADGARAIIAPQTFEVAVRDAATHGITDVNVTPYSLLSAEYWQVLASVWGDQEGRR</sequence>
<dbReference type="OrthoDB" id="4398529at2"/>